<evidence type="ECO:0000313" key="4">
    <source>
        <dbReference type="Proteomes" id="UP001314635"/>
    </source>
</evidence>
<name>A0ABS5G1K3_9BRAD</name>
<gene>
    <name evidence="3" type="ORF">JQ619_02240</name>
</gene>
<comment type="similarity">
    <text evidence="1 2">Belongs to the phD/YefM antitoxin family.</text>
</comment>
<accession>A0ABS5G1K3</accession>
<evidence type="ECO:0000256" key="2">
    <source>
        <dbReference type="RuleBase" id="RU362080"/>
    </source>
</evidence>
<dbReference type="EMBL" id="JAFCLK010000002">
    <property type="protein sequence ID" value="MBR1134581.1"/>
    <property type="molecule type" value="Genomic_DNA"/>
</dbReference>
<comment type="caution">
    <text evidence="3">The sequence shown here is derived from an EMBL/GenBank/DDBJ whole genome shotgun (WGS) entry which is preliminary data.</text>
</comment>
<keyword evidence="4" id="KW-1185">Reference proteome</keyword>
<dbReference type="RefSeq" id="WP_172235968.1">
    <property type="nucleotide sequence ID" value="NZ_JABFDP010000005.1"/>
</dbReference>
<organism evidence="3 4">
    <name type="scientific">Bradyrhizobium denitrificans</name>
    <dbReference type="NCBI Taxonomy" id="2734912"/>
    <lineage>
        <taxon>Bacteria</taxon>
        <taxon>Pseudomonadati</taxon>
        <taxon>Pseudomonadota</taxon>
        <taxon>Alphaproteobacteria</taxon>
        <taxon>Hyphomicrobiales</taxon>
        <taxon>Nitrobacteraceae</taxon>
        <taxon>Bradyrhizobium</taxon>
    </lineage>
</organism>
<comment type="function">
    <text evidence="2">Antitoxin component of a type II toxin-antitoxin (TA) system.</text>
</comment>
<dbReference type="Gene3D" id="3.40.1620.10">
    <property type="entry name" value="YefM-like domain"/>
    <property type="match status" value="1"/>
</dbReference>
<dbReference type="InterPro" id="IPR006442">
    <property type="entry name" value="Antitoxin_Phd/YefM"/>
</dbReference>
<protein>
    <recommendedName>
        <fullName evidence="2">Antitoxin</fullName>
    </recommendedName>
</protein>
<sequence length="80" mass="9001">MREIYLRDAEANLSVLVDQAVEGKPSIIMRHGRRAAVVLSYEEWERLSHVSSFGRLLVAAPLVADEVPERIPSPARTVEF</sequence>
<dbReference type="InterPro" id="IPR036165">
    <property type="entry name" value="YefM-like_sf"/>
</dbReference>
<evidence type="ECO:0000256" key="1">
    <source>
        <dbReference type="ARBA" id="ARBA00009981"/>
    </source>
</evidence>
<dbReference type="Pfam" id="PF02604">
    <property type="entry name" value="PhdYeFM_antitox"/>
    <property type="match status" value="1"/>
</dbReference>
<dbReference type="NCBIfam" id="TIGR01552">
    <property type="entry name" value="phd_fam"/>
    <property type="match status" value="1"/>
</dbReference>
<evidence type="ECO:0000313" key="3">
    <source>
        <dbReference type="EMBL" id="MBR1134581.1"/>
    </source>
</evidence>
<proteinExistence type="inferred from homology"/>
<dbReference type="Proteomes" id="UP001314635">
    <property type="component" value="Unassembled WGS sequence"/>
</dbReference>
<reference evidence="4" key="1">
    <citation type="journal article" date="2021" name="ISME J.">
        <title>Evolutionary origin and ecological implication of a unique nif island in free-living Bradyrhizobium lineages.</title>
        <authorList>
            <person name="Tao J."/>
        </authorList>
    </citation>
    <scope>NUCLEOTIDE SEQUENCE [LARGE SCALE GENOMIC DNA]</scope>
    <source>
        <strain evidence="4">SZCCT0094</strain>
    </source>
</reference>
<dbReference type="SUPFAM" id="SSF143120">
    <property type="entry name" value="YefM-like"/>
    <property type="match status" value="1"/>
</dbReference>